<keyword evidence="5" id="KW-0676">Redox-active center</keyword>
<dbReference type="PANTHER" id="PTHR13887:SF14">
    <property type="entry name" value="DISULFIDE BOND FORMATION PROTEIN D"/>
    <property type="match status" value="1"/>
</dbReference>
<dbReference type="RefSeq" id="WP_110885122.1">
    <property type="nucleotide sequence ID" value="NZ_QJSX01000001.1"/>
</dbReference>
<keyword evidence="6" id="KW-0472">Membrane</keyword>
<protein>
    <submittedName>
        <fullName evidence="8">Protein-disulfide isomerase</fullName>
    </submittedName>
</protein>
<dbReference type="Pfam" id="PF13462">
    <property type="entry name" value="Thioredoxin_4"/>
    <property type="match status" value="1"/>
</dbReference>
<evidence type="ECO:0000256" key="6">
    <source>
        <dbReference type="SAM" id="Phobius"/>
    </source>
</evidence>
<keyword evidence="4" id="KW-1015">Disulfide bond</keyword>
<feature type="transmembrane region" description="Helical" evidence="6">
    <location>
        <begin position="12"/>
        <end position="29"/>
    </location>
</feature>
<dbReference type="InterPro" id="IPR012336">
    <property type="entry name" value="Thioredoxin-like_fold"/>
</dbReference>
<comment type="caution">
    <text evidence="8">The sequence shown here is derived from an EMBL/GenBank/DDBJ whole genome shotgun (WGS) entry which is preliminary data.</text>
</comment>
<keyword evidence="8" id="KW-0413">Isomerase</keyword>
<evidence type="ECO:0000256" key="1">
    <source>
        <dbReference type="ARBA" id="ARBA00005791"/>
    </source>
</evidence>
<dbReference type="OrthoDB" id="117402at2"/>
<evidence type="ECO:0000313" key="8">
    <source>
        <dbReference type="EMBL" id="PYE56661.1"/>
    </source>
</evidence>
<evidence type="ECO:0000256" key="2">
    <source>
        <dbReference type="ARBA" id="ARBA00022729"/>
    </source>
</evidence>
<dbReference type="EMBL" id="QJSX01000001">
    <property type="protein sequence ID" value="PYE56661.1"/>
    <property type="molecule type" value="Genomic_DNA"/>
</dbReference>
<dbReference type="PANTHER" id="PTHR13887">
    <property type="entry name" value="GLUTATHIONE S-TRANSFERASE KAPPA"/>
    <property type="match status" value="1"/>
</dbReference>
<dbReference type="GO" id="GO:0016853">
    <property type="term" value="F:isomerase activity"/>
    <property type="evidence" value="ECO:0007669"/>
    <property type="project" value="UniProtKB-KW"/>
</dbReference>
<keyword evidence="2" id="KW-0732">Signal</keyword>
<keyword evidence="3" id="KW-0560">Oxidoreductase</keyword>
<evidence type="ECO:0000256" key="4">
    <source>
        <dbReference type="ARBA" id="ARBA00023157"/>
    </source>
</evidence>
<evidence type="ECO:0000313" key="9">
    <source>
        <dbReference type="Proteomes" id="UP000248326"/>
    </source>
</evidence>
<gene>
    <name evidence="8" type="ORF">DES52_101466</name>
</gene>
<dbReference type="Proteomes" id="UP000248326">
    <property type="component" value="Unassembled WGS sequence"/>
</dbReference>
<dbReference type="SUPFAM" id="SSF52833">
    <property type="entry name" value="Thioredoxin-like"/>
    <property type="match status" value="1"/>
</dbReference>
<dbReference type="PROSITE" id="PS51352">
    <property type="entry name" value="THIOREDOXIN_2"/>
    <property type="match status" value="1"/>
</dbReference>
<reference evidence="8 9" key="1">
    <citation type="submission" date="2018-06" db="EMBL/GenBank/DDBJ databases">
        <title>Genomic Encyclopedia of Type Strains, Phase IV (KMG-IV): sequencing the most valuable type-strain genomes for metagenomic binning, comparative biology and taxonomic classification.</title>
        <authorList>
            <person name="Goeker M."/>
        </authorList>
    </citation>
    <scope>NUCLEOTIDE SEQUENCE [LARGE SCALE GENOMIC DNA]</scope>
    <source>
        <strain evidence="8 9">DSM 18048</strain>
    </source>
</reference>
<dbReference type="InterPro" id="IPR013766">
    <property type="entry name" value="Thioredoxin_domain"/>
</dbReference>
<evidence type="ECO:0000259" key="7">
    <source>
        <dbReference type="PROSITE" id="PS51352"/>
    </source>
</evidence>
<dbReference type="Gene3D" id="3.40.30.10">
    <property type="entry name" value="Glutaredoxin"/>
    <property type="match status" value="1"/>
</dbReference>
<evidence type="ECO:0000256" key="3">
    <source>
        <dbReference type="ARBA" id="ARBA00023002"/>
    </source>
</evidence>
<accession>A0A318SCR3</accession>
<comment type="similarity">
    <text evidence="1">Belongs to the thioredoxin family. DsbA subfamily.</text>
</comment>
<sequence length="220" mass="24260">MSLARPARNNAVIVTVLVLAALIVGFFVWQRVTSTRASGTTIDVSNQPFLGNADAKVTVVVFEDFKCPNCKNFEENVYPTIKEKFIDTNRIRFAFVNFPFLGPDSTTAAVAAECAYQQSPQAFWQYKTIIYRGQKEETTQWATPAYLQELAGYVNGLDAAQLSQCIASNATIEKVNADNALARRLNVGGTPTVFVNGVQVQARTFDDFTTAIDRALQNAR</sequence>
<feature type="domain" description="Thioredoxin" evidence="7">
    <location>
        <begin position="30"/>
        <end position="217"/>
    </location>
</feature>
<keyword evidence="6" id="KW-0812">Transmembrane</keyword>
<dbReference type="GO" id="GO:0016491">
    <property type="term" value="F:oxidoreductase activity"/>
    <property type="evidence" value="ECO:0007669"/>
    <property type="project" value="UniProtKB-KW"/>
</dbReference>
<organism evidence="8 9">
    <name type="scientific">Deinococcus yavapaiensis KR-236</name>
    <dbReference type="NCBI Taxonomy" id="694435"/>
    <lineage>
        <taxon>Bacteria</taxon>
        <taxon>Thermotogati</taxon>
        <taxon>Deinococcota</taxon>
        <taxon>Deinococci</taxon>
        <taxon>Deinococcales</taxon>
        <taxon>Deinococcaceae</taxon>
        <taxon>Deinococcus</taxon>
    </lineage>
</organism>
<evidence type="ECO:0000256" key="5">
    <source>
        <dbReference type="ARBA" id="ARBA00023284"/>
    </source>
</evidence>
<name>A0A318SCR3_9DEIO</name>
<dbReference type="AlphaFoldDB" id="A0A318SCR3"/>
<dbReference type="InterPro" id="IPR036249">
    <property type="entry name" value="Thioredoxin-like_sf"/>
</dbReference>
<keyword evidence="9" id="KW-1185">Reference proteome</keyword>
<proteinExistence type="inferred from homology"/>
<keyword evidence="6" id="KW-1133">Transmembrane helix</keyword>